<accession>A0AAW2G638</accession>
<keyword evidence="2" id="KW-1185">Reference proteome</keyword>
<dbReference type="Proteomes" id="UP001430953">
    <property type="component" value="Unassembled WGS sequence"/>
</dbReference>
<gene>
    <name evidence="1" type="ORF">PUN28_006795</name>
</gene>
<sequence length="67" mass="7602">MFSFHRALLSSYLNPPGWKERKRSFRSCTLFFNAKPSGAIFRSRTEAAFATASAAASRRRRIVSPMC</sequence>
<dbReference type="AlphaFoldDB" id="A0AAW2G638"/>
<organism evidence="1 2">
    <name type="scientific">Cardiocondyla obscurior</name>
    <dbReference type="NCBI Taxonomy" id="286306"/>
    <lineage>
        <taxon>Eukaryota</taxon>
        <taxon>Metazoa</taxon>
        <taxon>Ecdysozoa</taxon>
        <taxon>Arthropoda</taxon>
        <taxon>Hexapoda</taxon>
        <taxon>Insecta</taxon>
        <taxon>Pterygota</taxon>
        <taxon>Neoptera</taxon>
        <taxon>Endopterygota</taxon>
        <taxon>Hymenoptera</taxon>
        <taxon>Apocrita</taxon>
        <taxon>Aculeata</taxon>
        <taxon>Formicoidea</taxon>
        <taxon>Formicidae</taxon>
        <taxon>Myrmicinae</taxon>
        <taxon>Cardiocondyla</taxon>
    </lineage>
</organism>
<name>A0AAW2G638_9HYME</name>
<dbReference type="EMBL" id="JADYXP020000006">
    <property type="protein sequence ID" value="KAL0121516.1"/>
    <property type="molecule type" value="Genomic_DNA"/>
</dbReference>
<evidence type="ECO:0000313" key="2">
    <source>
        <dbReference type="Proteomes" id="UP001430953"/>
    </source>
</evidence>
<protein>
    <submittedName>
        <fullName evidence="1">Uncharacterized protein</fullName>
    </submittedName>
</protein>
<reference evidence="1 2" key="1">
    <citation type="submission" date="2023-03" db="EMBL/GenBank/DDBJ databases">
        <title>High recombination rates correlate with genetic variation in Cardiocondyla obscurior ants.</title>
        <authorList>
            <person name="Errbii M."/>
        </authorList>
    </citation>
    <scope>NUCLEOTIDE SEQUENCE [LARGE SCALE GENOMIC DNA]</scope>
    <source>
        <strain evidence="1">Alpha-2009</strain>
        <tissue evidence="1">Whole body</tissue>
    </source>
</reference>
<evidence type="ECO:0000313" key="1">
    <source>
        <dbReference type="EMBL" id="KAL0121516.1"/>
    </source>
</evidence>
<comment type="caution">
    <text evidence="1">The sequence shown here is derived from an EMBL/GenBank/DDBJ whole genome shotgun (WGS) entry which is preliminary data.</text>
</comment>
<proteinExistence type="predicted"/>